<dbReference type="AlphaFoldDB" id="A0A3Q2Y330"/>
<dbReference type="Ensembl" id="ENSHCOT00000018823.1">
    <property type="protein sequence ID" value="ENSHCOP00000011934.1"/>
    <property type="gene ID" value="ENSHCOG00000014879.1"/>
</dbReference>
<dbReference type="GeneTree" id="ENSGT00940000169138"/>
<name>A0A3Q2Y330_HIPCM</name>
<feature type="region of interest" description="Disordered" evidence="1">
    <location>
        <begin position="203"/>
        <end position="222"/>
    </location>
</feature>
<sequence>MPMGAPLPGGIPMGGPIGGHLTVHKTYGPFSSIKILRLPGGGAPRPIGGGAPRPGGYCVGAPAMLAPAAAAATVPRPCGVITCGRPPTPLTGPANPAGACGIGAPAGTPRPAARPTPGPPATPARGTRAISWACSLVIGAGRGVAYLILRNSSQSHRMRFMCLSKALKVPMKMRPSCRMHLMRKSMCCSILLLLPTVWGRRKKKKKKPITHRGIKKNTHHSQGKFSPAIMFAIHHYGRNRKHFQTAQKNANRKCSGLYTNFYTESTGVTHFFYWSHRQRFGRTFGAVQDNHIYCLKGGTC</sequence>
<accession>A0A3Q2Y330</accession>
<dbReference type="Proteomes" id="UP000264820">
    <property type="component" value="Unplaced"/>
</dbReference>
<protein>
    <submittedName>
        <fullName evidence="2">Uncharacterized protein</fullName>
    </submittedName>
</protein>
<evidence type="ECO:0000256" key="1">
    <source>
        <dbReference type="SAM" id="MobiDB-lite"/>
    </source>
</evidence>
<dbReference type="STRING" id="109280.ENSHCOP00000011934"/>
<evidence type="ECO:0000313" key="2">
    <source>
        <dbReference type="Ensembl" id="ENSHCOP00000011934.1"/>
    </source>
</evidence>
<organism evidence="2 3">
    <name type="scientific">Hippocampus comes</name>
    <name type="common">Tiger tail seahorse</name>
    <dbReference type="NCBI Taxonomy" id="109280"/>
    <lineage>
        <taxon>Eukaryota</taxon>
        <taxon>Metazoa</taxon>
        <taxon>Chordata</taxon>
        <taxon>Craniata</taxon>
        <taxon>Vertebrata</taxon>
        <taxon>Euteleostomi</taxon>
        <taxon>Actinopterygii</taxon>
        <taxon>Neopterygii</taxon>
        <taxon>Teleostei</taxon>
        <taxon>Neoteleostei</taxon>
        <taxon>Acanthomorphata</taxon>
        <taxon>Syngnathiaria</taxon>
        <taxon>Syngnathiformes</taxon>
        <taxon>Syngnathoidei</taxon>
        <taxon>Syngnathidae</taxon>
        <taxon>Hippocampus</taxon>
    </lineage>
</organism>
<keyword evidence="3" id="KW-1185">Reference proteome</keyword>
<proteinExistence type="predicted"/>
<reference evidence="2" key="1">
    <citation type="submission" date="2025-08" db="UniProtKB">
        <authorList>
            <consortium name="Ensembl"/>
        </authorList>
    </citation>
    <scope>IDENTIFICATION</scope>
</reference>
<reference evidence="2" key="2">
    <citation type="submission" date="2025-09" db="UniProtKB">
        <authorList>
            <consortium name="Ensembl"/>
        </authorList>
    </citation>
    <scope>IDENTIFICATION</scope>
</reference>
<evidence type="ECO:0000313" key="3">
    <source>
        <dbReference type="Proteomes" id="UP000264820"/>
    </source>
</evidence>